<comment type="caution">
    <text evidence="10">The sequence shown here is derived from an EMBL/GenBank/DDBJ whole genome shotgun (WGS) entry which is preliminary data.</text>
</comment>
<protein>
    <recommendedName>
        <fullName evidence="5 6">Diaminopimelate decarboxylase</fullName>
        <shortName evidence="5">DAP decarboxylase</shortName>
        <shortName evidence="5">DAPDC</shortName>
        <ecNumber evidence="5 6">4.1.1.20</ecNumber>
    </recommendedName>
</protein>
<dbReference type="HAMAP" id="MF_02120">
    <property type="entry name" value="LysA"/>
    <property type="match status" value="1"/>
</dbReference>
<feature type="binding site" evidence="5">
    <location>
        <position position="350"/>
    </location>
    <ligand>
        <name>substrate</name>
    </ligand>
</feature>
<comment type="subunit">
    <text evidence="5">Homodimer.</text>
</comment>
<feature type="active site" description="Proton donor" evidence="7">
    <location>
        <position position="378"/>
    </location>
</feature>
<feature type="binding site" evidence="5">
    <location>
        <position position="407"/>
    </location>
    <ligand>
        <name>pyridoxal 5'-phosphate</name>
        <dbReference type="ChEBI" id="CHEBI:597326"/>
    </ligand>
</feature>
<dbReference type="FunFam" id="3.20.20.10:FF:000003">
    <property type="entry name" value="Diaminopimelate decarboxylase"/>
    <property type="match status" value="1"/>
</dbReference>
<keyword evidence="4 5" id="KW-0456">Lyase</keyword>
<dbReference type="GO" id="GO:0008836">
    <property type="term" value="F:diaminopimelate decarboxylase activity"/>
    <property type="evidence" value="ECO:0007669"/>
    <property type="project" value="UniProtKB-UniRule"/>
</dbReference>
<dbReference type="Gene3D" id="2.40.37.10">
    <property type="entry name" value="Lyase, Ornithine Decarboxylase, Chain A, domain 1"/>
    <property type="match status" value="1"/>
</dbReference>
<dbReference type="Gene3D" id="3.20.20.10">
    <property type="entry name" value="Alanine racemase"/>
    <property type="match status" value="1"/>
</dbReference>
<comment type="catalytic activity">
    <reaction evidence="5 8">
        <text>meso-2,6-diaminopimelate + H(+) = L-lysine + CO2</text>
        <dbReference type="Rhea" id="RHEA:15101"/>
        <dbReference type="ChEBI" id="CHEBI:15378"/>
        <dbReference type="ChEBI" id="CHEBI:16526"/>
        <dbReference type="ChEBI" id="CHEBI:32551"/>
        <dbReference type="ChEBI" id="CHEBI:57791"/>
        <dbReference type="EC" id="4.1.1.20"/>
    </reaction>
</comment>
<dbReference type="EMBL" id="JNAH01000005">
    <property type="protein sequence ID" value="KGF87369.1"/>
    <property type="molecule type" value="Genomic_DNA"/>
</dbReference>
<dbReference type="EC" id="4.1.1.20" evidence="5 6"/>
<accession>A0A0A1ZGN2</accession>
<feature type="binding site" evidence="5">
    <location>
        <position position="346"/>
    </location>
    <ligand>
        <name>substrate</name>
    </ligand>
</feature>
<proteinExistence type="inferred from homology"/>
<dbReference type="eggNOG" id="COG0019">
    <property type="taxonomic scope" value="Bacteria"/>
</dbReference>
<comment type="similarity">
    <text evidence="5">Belongs to the Orn/Lys/Arg decarboxylase class-II family. LysA subfamily.</text>
</comment>
<sequence>MEEKNSFLKEKIDLKSPNKNIVPITTSIGSDGILSVGGCSIEELVKKYDSPLYILDEITLRKSCKAYKEALEKHYPGKSLPIYASKANSSIFMSNLISSEGFGLDAVSEGELLTALQGGVPNEKIVFHGNNKSDKEIEFAVINNIKVIVDNDYDLERLEKLSNSFNRDLEIMIRFTPGIECHTHEYIRTGSFDSKFGFGIEYLSTLFARISNTKHLKLKGLHAHIGSQIFELDPHNDLGEIMVDVILEAKKFGHVINKLNVGGGLGIKYTENDDPPSIEDWVKTISNSVVKSCKKHNIDLPLLMCEPGRSIVSTAGITIYKIGAFKKIPGVRTYLSVDGGMSDNPRPITYQSNYSACLVSNPFNKDSKNKYTIAGKHCESGDVLFKEIELADCKTGDLICVFGTGAYNNSMSSNYNRIPRPAALLVCNGEAEIIQKRESPSDLLKYDVLPDRFIKQN</sequence>
<keyword evidence="5 8" id="KW-0457">Lysine biosynthesis</keyword>
<evidence type="ECO:0000256" key="3">
    <source>
        <dbReference type="ARBA" id="ARBA00022898"/>
    </source>
</evidence>
<evidence type="ECO:0000256" key="5">
    <source>
        <dbReference type="HAMAP-Rule" id="MF_02120"/>
    </source>
</evidence>
<feature type="binding site" evidence="5">
    <location>
        <position position="264"/>
    </location>
    <ligand>
        <name>pyridoxal 5'-phosphate</name>
        <dbReference type="ChEBI" id="CHEBI:597326"/>
    </ligand>
</feature>
<gene>
    <name evidence="5" type="primary">lysA</name>
    <name evidence="10" type="ORF">EU91_1098</name>
</gene>
<evidence type="ECO:0000259" key="9">
    <source>
        <dbReference type="Pfam" id="PF02784"/>
    </source>
</evidence>
<dbReference type="Pfam" id="PF02784">
    <property type="entry name" value="Orn_Arg_deC_N"/>
    <property type="match status" value="1"/>
</dbReference>
<reference evidence="11" key="1">
    <citation type="journal article" date="2014" name="Sci. Data">
        <title>Genomes of diverse isolates of the marine cyanobacterium Prochlorococcus.</title>
        <authorList>
            <person name="Biller S."/>
            <person name="Berube P."/>
            <person name="Thompson J."/>
            <person name="Kelly L."/>
            <person name="Roggensack S."/>
            <person name="Awad L."/>
            <person name="Roache-Johnson K."/>
            <person name="Ding H."/>
            <person name="Giovannoni S.J."/>
            <person name="Moore L.R."/>
            <person name="Chisholm S.W."/>
        </authorList>
    </citation>
    <scope>NUCLEOTIDE SEQUENCE [LARGE SCALE GENOMIC DNA]</scope>
    <source>
        <strain evidence="11">GP2</strain>
    </source>
</reference>
<feature type="modified residue" description="N6-(pyridoxal phosphate)lysine" evidence="5 7">
    <location>
        <position position="86"/>
    </location>
</feature>
<comment type="function">
    <text evidence="5">Specifically catalyzes the decarboxylation of meso-diaminopimelate (meso-DAP) to L-lysine.</text>
</comment>
<feature type="domain" description="Orn/DAP/Arg decarboxylase 2 N-terminal" evidence="9">
    <location>
        <begin position="61"/>
        <end position="313"/>
    </location>
</feature>
<dbReference type="Proteomes" id="UP000030598">
    <property type="component" value="Unassembled WGS sequence"/>
</dbReference>
<dbReference type="PANTHER" id="PTHR43727:SF2">
    <property type="entry name" value="GROUP IV DECARBOXYLASE"/>
    <property type="match status" value="1"/>
</dbReference>
<dbReference type="GO" id="GO:0009089">
    <property type="term" value="P:lysine biosynthetic process via diaminopimelate"/>
    <property type="evidence" value="ECO:0007669"/>
    <property type="project" value="UniProtKB-UniRule"/>
</dbReference>
<dbReference type="UniPathway" id="UPA00034">
    <property type="reaction ID" value="UER00027"/>
</dbReference>
<feature type="binding site" evidence="5">
    <location>
        <position position="309"/>
    </location>
    <ligand>
        <name>substrate</name>
    </ligand>
</feature>
<dbReference type="STRING" id="59925.EU91_1098"/>
<dbReference type="GO" id="GO:0030170">
    <property type="term" value="F:pyridoxal phosphate binding"/>
    <property type="evidence" value="ECO:0007669"/>
    <property type="project" value="UniProtKB-UniRule"/>
</dbReference>
<dbReference type="OrthoDB" id="9802241at2"/>
<feature type="binding site" evidence="5">
    <location>
        <begin position="306"/>
        <end position="309"/>
    </location>
    <ligand>
        <name>pyridoxal 5'-phosphate</name>
        <dbReference type="ChEBI" id="CHEBI:597326"/>
    </ligand>
</feature>
<feature type="binding site" evidence="5">
    <location>
        <position position="407"/>
    </location>
    <ligand>
        <name>substrate</name>
    </ligand>
</feature>
<dbReference type="AlphaFoldDB" id="A0A0A1ZGN2"/>
<comment type="pathway">
    <text evidence="5 8">Amino-acid biosynthesis; L-lysine biosynthesis via DAP pathway; L-lysine from DL-2,6-diaminopimelate: step 1/1.</text>
</comment>
<dbReference type="InterPro" id="IPR002986">
    <property type="entry name" value="DAP_deCOOHase_LysA"/>
</dbReference>
<dbReference type="PRINTS" id="PR01179">
    <property type="entry name" value="ODADCRBXLASE"/>
</dbReference>
<evidence type="ECO:0000256" key="2">
    <source>
        <dbReference type="ARBA" id="ARBA00022793"/>
    </source>
</evidence>
<dbReference type="RefSeq" id="WP_032524588.1">
    <property type="nucleotide sequence ID" value="NZ_CP138934.1"/>
</dbReference>
<evidence type="ECO:0000256" key="4">
    <source>
        <dbReference type="ARBA" id="ARBA00023239"/>
    </source>
</evidence>
<dbReference type="SUPFAM" id="SSF51419">
    <property type="entry name" value="PLP-binding barrel"/>
    <property type="match status" value="1"/>
</dbReference>
<dbReference type="InterPro" id="IPR009006">
    <property type="entry name" value="Ala_racemase/Decarboxylase_C"/>
</dbReference>
<keyword evidence="3 5" id="KW-0663">Pyridoxal phosphate</keyword>
<dbReference type="NCBIfam" id="TIGR01048">
    <property type="entry name" value="lysA"/>
    <property type="match status" value="1"/>
</dbReference>
<evidence type="ECO:0000256" key="7">
    <source>
        <dbReference type="PIRSR" id="PIRSR600183-50"/>
    </source>
</evidence>
<dbReference type="PANTHER" id="PTHR43727">
    <property type="entry name" value="DIAMINOPIMELATE DECARBOXYLASE"/>
    <property type="match status" value="1"/>
</dbReference>
<dbReference type="InterPro" id="IPR022644">
    <property type="entry name" value="De-COase2_N"/>
</dbReference>
<organism evidence="10 11">
    <name type="scientific">Prochlorococcus marinus str. GP2</name>
    <dbReference type="NCBI Taxonomy" id="59925"/>
    <lineage>
        <taxon>Bacteria</taxon>
        <taxon>Bacillati</taxon>
        <taxon>Cyanobacteriota</taxon>
        <taxon>Cyanophyceae</taxon>
        <taxon>Synechococcales</taxon>
        <taxon>Prochlorococcaceae</taxon>
        <taxon>Prochlorococcus</taxon>
    </lineage>
</organism>
<name>A0A0A1ZGN2_PROMR</name>
<comment type="cofactor">
    <cofactor evidence="1 5 7 8">
        <name>pyridoxal 5'-phosphate</name>
        <dbReference type="ChEBI" id="CHEBI:597326"/>
    </cofactor>
</comment>
<dbReference type="PROSITE" id="PS00879">
    <property type="entry name" value="ODR_DC_2_2"/>
    <property type="match status" value="1"/>
</dbReference>
<evidence type="ECO:0000313" key="11">
    <source>
        <dbReference type="Proteomes" id="UP000030598"/>
    </source>
</evidence>
<dbReference type="PRINTS" id="PR01181">
    <property type="entry name" value="DAPDCRBXLASE"/>
</dbReference>
<dbReference type="InterPro" id="IPR000183">
    <property type="entry name" value="Orn/DAP/Arg_de-COase"/>
</dbReference>
<dbReference type="InterPro" id="IPR029066">
    <property type="entry name" value="PLP-binding_barrel"/>
</dbReference>
<keyword evidence="2 5" id="KW-0210">Decarboxylase</keyword>
<evidence type="ECO:0000256" key="1">
    <source>
        <dbReference type="ARBA" id="ARBA00001933"/>
    </source>
</evidence>
<evidence type="ECO:0000256" key="6">
    <source>
        <dbReference type="NCBIfam" id="TIGR01048"/>
    </source>
</evidence>
<evidence type="ECO:0000313" key="10">
    <source>
        <dbReference type="EMBL" id="KGF87369.1"/>
    </source>
</evidence>
<dbReference type="SUPFAM" id="SSF50621">
    <property type="entry name" value="Alanine racemase C-terminal domain-like"/>
    <property type="match status" value="1"/>
</dbReference>
<dbReference type="InterPro" id="IPR022657">
    <property type="entry name" value="De-COase2_CS"/>
</dbReference>
<evidence type="ECO:0000256" key="8">
    <source>
        <dbReference type="RuleBase" id="RU003738"/>
    </source>
</evidence>
<dbReference type="CDD" id="cd06828">
    <property type="entry name" value="PLPDE_III_DapDC"/>
    <property type="match status" value="1"/>
</dbReference>
<keyword evidence="5" id="KW-0028">Amino-acid biosynthesis</keyword>
<feature type="binding site" evidence="5">
    <location>
        <position position="379"/>
    </location>
    <ligand>
        <name>substrate</name>
    </ligand>
</feature>